<organism evidence="1">
    <name type="scientific">Spironucleus salmonicida</name>
    <dbReference type="NCBI Taxonomy" id="348837"/>
    <lineage>
        <taxon>Eukaryota</taxon>
        <taxon>Metamonada</taxon>
        <taxon>Diplomonadida</taxon>
        <taxon>Hexamitidae</taxon>
        <taxon>Hexamitinae</taxon>
        <taxon>Spironucleus</taxon>
    </lineage>
</organism>
<dbReference type="EMBL" id="KI546116">
    <property type="protein sequence ID" value="EST44402.1"/>
    <property type="molecule type" value="Genomic_DNA"/>
</dbReference>
<evidence type="ECO:0000313" key="2">
    <source>
        <dbReference type="EMBL" id="KAH0576295.1"/>
    </source>
</evidence>
<accession>V6LIM8</accession>
<dbReference type="VEuPathDB" id="GiardiaDB:SS50377_21858"/>
<keyword evidence="3" id="KW-1185">Reference proteome</keyword>
<evidence type="ECO:0000313" key="1">
    <source>
        <dbReference type="EMBL" id="EST44402.1"/>
    </source>
</evidence>
<gene>
    <name evidence="1" type="ORF">SS50377_15705</name>
    <name evidence="2" type="ORF">SS50377_21858</name>
</gene>
<dbReference type="Proteomes" id="UP000018208">
    <property type="component" value="Unassembled WGS sequence"/>
</dbReference>
<dbReference type="AlphaFoldDB" id="V6LIM8"/>
<sequence>MINLSNLSSPTFSPANFLQSIGNDQLDALKTHLNLIQSQIKPQAQNSSETALNAVIACKTASITLGAVFDKINIIISNISKATQQYENSLSILTATKTEISEKIEKLTLTKLQITNSLRIRSGEQLLTNVLDSETVEIASQIRRQILNQALLANQDLLAINLQQFSILTENFKPELIQLISTNFTIPLLSKLIQKNKFQTTQKALETIFQTMRTAWDNLPASSFKQHISQEAIQYSILRPVIFEIQKNFALFFAPANYQNALFFVQQSVLFSRKILLPKEAEDAQKELFEILKIRNSALNYIDFCVQRLQKEKESSKSIDDFLSHFTQFLAQIIGFPINLSNENIAFFLPFTCVQVCGSAFLSDFVTMFFAQIGGAQKNRNGAKYGVLTVQQTLFSTDLEGDLERMIACFREFLETERAKKFSDRDLECFPENLHNGSVFEAYLLYREIALDVIEKAREQFENSAGRYGVK</sequence>
<protein>
    <submittedName>
        <fullName evidence="1">Uncharacterized protein</fullName>
    </submittedName>
</protein>
<dbReference type="EMBL" id="AUWU02000002">
    <property type="protein sequence ID" value="KAH0576295.1"/>
    <property type="molecule type" value="Genomic_DNA"/>
</dbReference>
<name>V6LIM8_9EUKA</name>
<proteinExistence type="predicted"/>
<reference evidence="2" key="2">
    <citation type="submission" date="2020-12" db="EMBL/GenBank/DDBJ databases">
        <title>New Spironucleus salmonicida genome in near-complete chromosomes.</title>
        <authorList>
            <person name="Xu F."/>
            <person name="Kurt Z."/>
            <person name="Jimenez-Gonzalez A."/>
            <person name="Astvaldsson A."/>
            <person name="Andersson J.O."/>
            <person name="Svard S.G."/>
        </authorList>
    </citation>
    <scope>NUCLEOTIDE SEQUENCE</scope>
    <source>
        <strain evidence="2">ATCC 50377</strain>
    </source>
</reference>
<reference evidence="1 2" key="1">
    <citation type="journal article" date="2014" name="PLoS Genet.">
        <title>The Genome of Spironucleus salmonicida Highlights a Fish Pathogen Adapted to Fluctuating Environments.</title>
        <authorList>
            <person name="Xu F."/>
            <person name="Jerlstrom-Hultqvist J."/>
            <person name="Einarsson E."/>
            <person name="Astvaldsson A."/>
            <person name="Svard S.G."/>
            <person name="Andersson J.O."/>
        </authorList>
    </citation>
    <scope>NUCLEOTIDE SEQUENCE</scope>
    <source>
        <strain evidence="2">ATCC 50377</strain>
    </source>
</reference>
<evidence type="ECO:0000313" key="3">
    <source>
        <dbReference type="Proteomes" id="UP000018208"/>
    </source>
</evidence>